<dbReference type="InterPro" id="IPR014710">
    <property type="entry name" value="RmlC-like_jellyroll"/>
</dbReference>
<dbReference type="EMBL" id="AZEC01000001">
    <property type="protein sequence ID" value="KRL14622.1"/>
    <property type="molecule type" value="Genomic_DNA"/>
</dbReference>
<evidence type="ECO:0000313" key="6">
    <source>
        <dbReference type="Proteomes" id="UP000051330"/>
    </source>
</evidence>
<dbReference type="Gene3D" id="2.60.120.10">
    <property type="entry name" value="Jelly Rolls"/>
    <property type="match status" value="1"/>
</dbReference>
<dbReference type="PATRIC" id="fig|1423792.3.peg.280"/>
<dbReference type="PROSITE" id="PS01124">
    <property type="entry name" value="HTH_ARAC_FAMILY_2"/>
    <property type="match status" value="1"/>
</dbReference>
<evidence type="ECO:0000256" key="3">
    <source>
        <dbReference type="ARBA" id="ARBA00023163"/>
    </source>
</evidence>
<keyword evidence="3" id="KW-0804">Transcription</keyword>
<dbReference type="PANTHER" id="PTHR43280:SF2">
    <property type="entry name" value="HTH-TYPE TRANSCRIPTIONAL REGULATOR EXSA"/>
    <property type="match status" value="1"/>
</dbReference>
<dbReference type="AlphaFoldDB" id="A0A0R1N341"/>
<accession>A0A0R1N341</accession>
<dbReference type="STRING" id="1423792.FD09_GL000275"/>
<gene>
    <name evidence="5" type="ORF">FD09_GL000275</name>
</gene>
<dbReference type="PANTHER" id="PTHR43280">
    <property type="entry name" value="ARAC-FAMILY TRANSCRIPTIONAL REGULATOR"/>
    <property type="match status" value="1"/>
</dbReference>
<evidence type="ECO:0000313" key="5">
    <source>
        <dbReference type="EMBL" id="KRL14622.1"/>
    </source>
</evidence>
<dbReference type="InterPro" id="IPR018060">
    <property type="entry name" value="HTH_AraC"/>
</dbReference>
<protein>
    <recommendedName>
        <fullName evidence="4">HTH araC/xylS-type domain-containing protein</fullName>
    </recommendedName>
</protein>
<dbReference type="CDD" id="cd06986">
    <property type="entry name" value="cupin_MmsR-like_N"/>
    <property type="match status" value="1"/>
</dbReference>
<name>A0A0R1N341_9LACO</name>
<proteinExistence type="predicted"/>
<keyword evidence="2" id="KW-0238">DNA-binding</keyword>
<dbReference type="SUPFAM" id="SSF46689">
    <property type="entry name" value="Homeodomain-like"/>
    <property type="match status" value="1"/>
</dbReference>
<dbReference type="InterPro" id="IPR009057">
    <property type="entry name" value="Homeodomain-like_sf"/>
</dbReference>
<evidence type="ECO:0000259" key="4">
    <source>
        <dbReference type="PROSITE" id="PS01124"/>
    </source>
</evidence>
<feature type="domain" description="HTH araC/xylS-type" evidence="4">
    <location>
        <begin position="181"/>
        <end position="255"/>
    </location>
</feature>
<dbReference type="SMART" id="SM00342">
    <property type="entry name" value="HTH_ARAC"/>
    <property type="match status" value="1"/>
</dbReference>
<keyword evidence="6" id="KW-1185">Reference proteome</keyword>
<dbReference type="SUPFAM" id="SSF51215">
    <property type="entry name" value="Regulatory protein AraC"/>
    <property type="match status" value="1"/>
</dbReference>
<dbReference type="InterPro" id="IPR037923">
    <property type="entry name" value="HTH-like"/>
</dbReference>
<sequence>MWTEEEAAMMDKFSSSNRTINQDVNVYTCGSEQCAPNHTYGPTVRSGYMVYFVLSGKGVYQVRDHTYHLHQGQGFLIEPQTLIMVKADRNNPWKYLWIGFSGQSAEKYLTATALNSHDPLFSFTTDSPLLDSAHAVIQAAKVQENRNLAMTGKLFEFLYTLCQTHPRLSTDAAASTTELVEYALFYISQNFGDDISVAQIAEALHIDRSYLHRLFKRVTGQSPQAYIKSYRMQQACELLTTTALPISVVARAVGYGLWVAVLIFEGVSGFSGDGAEGVASK</sequence>
<evidence type="ECO:0000256" key="2">
    <source>
        <dbReference type="ARBA" id="ARBA00023125"/>
    </source>
</evidence>
<dbReference type="Pfam" id="PF12833">
    <property type="entry name" value="HTH_18"/>
    <property type="match status" value="1"/>
</dbReference>
<dbReference type="Gene3D" id="1.10.10.60">
    <property type="entry name" value="Homeodomain-like"/>
    <property type="match status" value="2"/>
</dbReference>
<keyword evidence="1" id="KW-0805">Transcription regulation</keyword>
<dbReference type="Pfam" id="PF02311">
    <property type="entry name" value="AraC_binding"/>
    <property type="match status" value="1"/>
</dbReference>
<dbReference type="GO" id="GO:0003700">
    <property type="term" value="F:DNA-binding transcription factor activity"/>
    <property type="evidence" value="ECO:0007669"/>
    <property type="project" value="InterPro"/>
</dbReference>
<comment type="caution">
    <text evidence="5">The sequence shown here is derived from an EMBL/GenBank/DDBJ whole genome shotgun (WGS) entry which is preliminary data.</text>
</comment>
<dbReference type="OrthoDB" id="9813413at2"/>
<dbReference type="Proteomes" id="UP000051330">
    <property type="component" value="Unassembled WGS sequence"/>
</dbReference>
<evidence type="ECO:0000256" key="1">
    <source>
        <dbReference type="ARBA" id="ARBA00023015"/>
    </source>
</evidence>
<dbReference type="GO" id="GO:0043565">
    <property type="term" value="F:sequence-specific DNA binding"/>
    <property type="evidence" value="ECO:0007669"/>
    <property type="project" value="InterPro"/>
</dbReference>
<dbReference type="InterPro" id="IPR003313">
    <property type="entry name" value="AraC-bd"/>
</dbReference>
<reference evidence="5 6" key="1">
    <citation type="journal article" date="2015" name="Genome Announc.">
        <title>Expanding the biotechnology potential of lactobacilli through comparative genomics of 213 strains and associated genera.</title>
        <authorList>
            <person name="Sun Z."/>
            <person name="Harris H.M."/>
            <person name="McCann A."/>
            <person name="Guo C."/>
            <person name="Argimon S."/>
            <person name="Zhang W."/>
            <person name="Yang X."/>
            <person name="Jeffery I.B."/>
            <person name="Cooney J.C."/>
            <person name="Kagawa T.F."/>
            <person name="Liu W."/>
            <person name="Song Y."/>
            <person name="Salvetti E."/>
            <person name="Wrobel A."/>
            <person name="Rasinkangas P."/>
            <person name="Parkhill J."/>
            <person name="Rea M.C."/>
            <person name="O'Sullivan O."/>
            <person name="Ritari J."/>
            <person name="Douillard F.P."/>
            <person name="Paul Ross R."/>
            <person name="Yang R."/>
            <person name="Briner A.E."/>
            <person name="Felis G.E."/>
            <person name="de Vos W.M."/>
            <person name="Barrangou R."/>
            <person name="Klaenhammer T.R."/>
            <person name="Caufield P.W."/>
            <person name="Cui Y."/>
            <person name="Zhang H."/>
            <person name="O'Toole P.W."/>
        </authorList>
    </citation>
    <scope>NUCLEOTIDE SEQUENCE [LARGE SCALE GENOMIC DNA]</scope>
    <source>
        <strain evidence="5 6">DSM 12744</strain>
    </source>
</reference>
<organism evidence="5 6">
    <name type="scientific">Schleiferilactobacillus perolens DSM 12744</name>
    <dbReference type="NCBI Taxonomy" id="1423792"/>
    <lineage>
        <taxon>Bacteria</taxon>
        <taxon>Bacillati</taxon>
        <taxon>Bacillota</taxon>
        <taxon>Bacilli</taxon>
        <taxon>Lactobacillales</taxon>
        <taxon>Lactobacillaceae</taxon>
        <taxon>Schleiferilactobacillus</taxon>
    </lineage>
</organism>